<dbReference type="PANTHER" id="PTHR32470:SF2">
    <property type="entry name" value="NADH DEHYDROGENASE [UBIQUINONE] 1 ALPHA SUBCOMPLEX ASSEMBLY FACTOR 2"/>
    <property type="match status" value="1"/>
</dbReference>
<dbReference type="InterPro" id="IPR007763">
    <property type="entry name" value="NDUFA12"/>
</dbReference>
<keyword evidence="4" id="KW-1185">Reference proteome</keyword>
<feature type="compositionally biased region" description="Basic and acidic residues" evidence="2">
    <location>
        <begin position="108"/>
        <end position="118"/>
    </location>
</feature>
<dbReference type="InParanoid" id="A0A482XGD2"/>
<dbReference type="SMR" id="A0A482XGD2"/>
<evidence type="ECO:0008006" key="5">
    <source>
        <dbReference type="Google" id="ProtNLM"/>
    </source>
</evidence>
<comment type="similarity">
    <text evidence="1">Belongs to the complex I NDUFA12 subunit family.</text>
</comment>
<dbReference type="Proteomes" id="UP000291343">
    <property type="component" value="Unassembled WGS sequence"/>
</dbReference>
<evidence type="ECO:0000256" key="2">
    <source>
        <dbReference type="SAM" id="MobiDB-lite"/>
    </source>
</evidence>
<name>A0A482XGD2_LAOST</name>
<sequence>MAREGRGIVVTIFKNFWESLKPRNFKGTLVGEDNYGTKYYEIDNGERQRKQRYFVPVTKEQFDQEMPSEWESWLRGRRVTPPTQEEILKNYELMISKKNNAAELDLRHKGSAKIEQEKQTSTFHSFPVYEEYKDDPVNNPKKYSGR</sequence>
<dbReference type="OrthoDB" id="10255576at2759"/>
<protein>
    <recommendedName>
        <fullName evidence="5">NADH dehydrogenase [ubiquinone] 1 alpha subcomplex subunit 12</fullName>
    </recommendedName>
</protein>
<evidence type="ECO:0000313" key="4">
    <source>
        <dbReference type="Proteomes" id="UP000291343"/>
    </source>
</evidence>
<dbReference type="GO" id="GO:0005739">
    <property type="term" value="C:mitochondrion"/>
    <property type="evidence" value="ECO:0007669"/>
    <property type="project" value="TreeGrafter"/>
</dbReference>
<dbReference type="FunCoup" id="A0A482XGD2">
    <property type="interactions" value="1233"/>
</dbReference>
<dbReference type="AlphaFoldDB" id="A0A482XGD2"/>
<dbReference type="GO" id="GO:0045271">
    <property type="term" value="C:respiratory chain complex I"/>
    <property type="evidence" value="ECO:0007669"/>
    <property type="project" value="InterPro"/>
</dbReference>
<dbReference type="EMBL" id="QKKF02010000">
    <property type="protein sequence ID" value="RZF45075.1"/>
    <property type="molecule type" value="Genomic_DNA"/>
</dbReference>
<dbReference type="Pfam" id="PF05071">
    <property type="entry name" value="NDUFA12"/>
    <property type="match status" value="1"/>
</dbReference>
<dbReference type="STRING" id="195883.A0A482XGD2"/>
<organism evidence="3 4">
    <name type="scientific">Laodelphax striatellus</name>
    <name type="common">Small brown planthopper</name>
    <name type="synonym">Delphax striatella</name>
    <dbReference type="NCBI Taxonomy" id="195883"/>
    <lineage>
        <taxon>Eukaryota</taxon>
        <taxon>Metazoa</taxon>
        <taxon>Ecdysozoa</taxon>
        <taxon>Arthropoda</taxon>
        <taxon>Hexapoda</taxon>
        <taxon>Insecta</taxon>
        <taxon>Pterygota</taxon>
        <taxon>Neoptera</taxon>
        <taxon>Paraneoptera</taxon>
        <taxon>Hemiptera</taxon>
        <taxon>Auchenorrhyncha</taxon>
        <taxon>Fulgoroidea</taxon>
        <taxon>Delphacidae</taxon>
        <taxon>Criomorphinae</taxon>
        <taxon>Laodelphax</taxon>
    </lineage>
</organism>
<accession>A0A482XGD2</accession>
<comment type="caution">
    <text evidence="3">The sequence shown here is derived from an EMBL/GenBank/DDBJ whole genome shotgun (WGS) entry which is preliminary data.</text>
</comment>
<dbReference type="InterPro" id="IPR052618">
    <property type="entry name" value="ComplexI_NDUFA12"/>
</dbReference>
<gene>
    <name evidence="3" type="ORF">LSTR_LSTR002036</name>
</gene>
<dbReference type="GO" id="GO:0032981">
    <property type="term" value="P:mitochondrial respiratory chain complex I assembly"/>
    <property type="evidence" value="ECO:0007669"/>
    <property type="project" value="TreeGrafter"/>
</dbReference>
<evidence type="ECO:0000313" key="3">
    <source>
        <dbReference type="EMBL" id="RZF45075.1"/>
    </source>
</evidence>
<evidence type="ECO:0000256" key="1">
    <source>
        <dbReference type="ARBA" id="ARBA00007355"/>
    </source>
</evidence>
<proteinExistence type="inferred from homology"/>
<feature type="region of interest" description="Disordered" evidence="2">
    <location>
        <begin position="108"/>
        <end position="146"/>
    </location>
</feature>
<reference evidence="3 4" key="1">
    <citation type="journal article" date="2017" name="Gigascience">
        <title>Genome sequence of the small brown planthopper, Laodelphax striatellus.</title>
        <authorList>
            <person name="Zhu J."/>
            <person name="Jiang F."/>
            <person name="Wang X."/>
            <person name="Yang P."/>
            <person name="Bao Y."/>
            <person name="Zhao W."/>
            <person name="Wang W."/>
            <person name="Lu H."/>
            <person name="Wang Q."/>
            <person name="Cui N."/>
            <person name="Li J."/>
            <person name="Chen X."/>
            <person name="Luo L."/>
            <person name="Yu J."/>
            <person name="Kang L."/>
            <person name="Cui F."/>
        </authorList>
    </citation>
    <scope>NUCLEOTIDE SEQUENCE [LARGE SCALE GENOMIC DNA]</scope>
    <source>
        <strain evidence="3">Lst14</strain>
    </source>
</reference>
<dbReference type="PANTHER" id="PTHR32470">
    <property type="entry name" value="ADH DEHYDROGENASE [UBIQUINONE] 1 ALPHA SUBCOMPLEX ASSEMBLY FACTOR 2"/>
    <property type="match status" value="1"/>
</dbReference>